<comment type="caution">
    <text evidence="1">The sequence shown here is derived from an EMBL/GenBank/DDBJ whole genome shotgun (WGS) entry which is preliminary data.</text>
</comment>
<dbReference type="AlphaFoldDB" id="A0A2A9CQS4"/>
<evidence type="ECO:0000313" key="1">
    <source>
        <dbReference type="EMBL" id="PFG16000.1"/>
    </source>
</evidence>
<organism evidence="1 2">
    <name type="scientific">Propionicimonas paludicola</name>
    <dbReference type="NCBI Taxonomy" id="185243"/>
    <lineage>
        <taxon>Bacteria</taxon>
        <taxon>Bacillati</taxon>
        <taxon>Actinomycetota</taxon>
        <taxon>Actinomycetes</taxon>
        <taxon>Propionibacteriales</taxon>
        <taxon>Nocardioidaceae</taxon>
        <taxon>Propionicimonas</taxon>
    </lineage>
</organism>
<sequence>MELKINRGWTGNPATAVADLIGVTAGSAKQR</sequence>
<evidence type="ECO:0000313" key="2">
    <source>
        <dbReference type="Proteomes" id="UP000226079"/>
    </source>
</evidence>
<protein>
    <submittedName>
        <fullName evidence="1">Uncharacterized protein</fullName>
    </submittedName>
</protein>
<keyword evidence="2" id="KW-1185">Reference proteome</keyword>
<accession>A0A2A9CQS4</accession>
<reference evidence="1 2" key="1">
    <citation type="submission" date="2017-10" db="EMBL/GenBank/DDBJ databases">
        <title>Sequencing the genomes of 1000 actinobacteria strains.</title>
        <authorList>
            <person name="Klenk H.-P."/>
        </authorList>
    </citation>
    <scope>NUCLEOTIDE SEQUENCE [LARGE SCALE GENOMIC DNA]</scope>
    <source>
        <strain evidence="1 2">DSM 15597</strain>
    </source>
</reference>
<proteinExistence type="predicted"/>
<gene>
    <name evidence="1" type="ORF">ATK74_0524</name>
</gene>
<dbReference type="EMBL" id="PDJC01000001">
    <property type="protein sequence ID" value="PFG16000.1"/>
    <property type="molecule type" value="Genomic_DNA"/>
</dbReference>
<dbReference type="Proteomes" id="UP000226079">
    <property type="component" value="Unassembled WGS sequence"/>
</dbReference>
<name>A0A2A9CQS4_9ACTN</name>